<sequence>MLSQRLRNNYKMLAYKRRKRWQVIGVTAYRYGNLLQAFGSPIQFVGKTITAEALALREALENAHGWSKVDFVSMLKYGGYDTYKK</sequence>
<name>A0ABS8VHD0_DATST</name>
<accession>A0ABS8VHD0</accession>
<organism evidence="1 2">
    <name type="scientific">Datura stramonium</name>
    <name type="common">Jimsonweed</name>
    <name type="synonym">Common thornapple</name>
    <dbReference type="NCBI Taxonomy" id="4076"/>
    <lineage>
        <taxon>Eukaryota</taxon>
        <taxon>Viridiplantae</taxon>
        <taxon>Streptophyta</taxon>
        <taxon>Embryophyta</taxon>
        <taxon>Tracheophyta</taxon>
        <taxon>Spermatophyta</taxon>
        <taxon>Magnoliopsida</taxon>
        <taxon>eudicotyledons</taxon>
        <taxon>Gunneridae</taxon>
        <taxon>Pentapetalae</taxon>
        <taxon>asterids</taxon>
        <taxon>lamiids</taxon>
        <taxon>Solanales</taxon>
        <taxon>Solanaceae</taxon>
        <taxon>Solanoideae</taxon>
        <taxon>Datureae</taxon>
        <taxon>Datura</taxon>
    </lineage>
</organism>
<proteinExistence type="predicted"/>
<evidence type="ECO:0008006" key="3">
    <source>
        <dbReference type="Google" id="ProtNLM"/>
    </source>
</evidence>
<dbReference type="Proteomes" id="UP000823775">
    <property type="component" value="Unassembled WGS sequence"/>
</dbReference>
<dbReference type="EMBL" id="JACEIK010004788">
    <property type="protein sequence ID" value="MCD9646413.1"/>
    <property type="molecule type" value="Genomic_DNA"/>
</dbReference>
<protein>
    <recommendedName>
        <fullName evidence="3">RNase H type-1 domain-containing protein</fullName>
    </recommendedName>
</protein>
<reference evidence="1 2" key="1">
    <citation type="journal article" date="2021" name="BMC Genomics">
        <title>Datura genome reveals duplications of psychoactive alkaloid biosynthetic genes and high mutation rate following tissue culture.</title>
        <authorList>
            <person name="Rajewski A."/>
            <person name="Carter-House D."/>
            <person name="Stajich J."/>
            <person name="Litt A."/>
        </authorList>
    </citation>
    <scope>NUCLEOTIDE SEQUENCE [LARGE SCALE GENOMIC DNA]</scope>
    <source>
        <strain evidence="1">AR-01</strain>
    </source>
</reference>
<keyword evidence="2" id="KW-1185">Reference proteome</keyword>
<evidence type="ECO:0000313" key="1">
    <source>
        <dbReference type="EMBL" id="MCD9646413.1"/>
    </source>
</evidence>
<gene>
    <name evidence="1" type="ORF">HAX54_036223</name>
</gene>
<comment type="caution">
    <text evidence="1">The sequence shown here is derived from an EMBL/GenBank/DDBJ whole genome shotgun (WGS) entry which is preliminary data.</text>
</comment>
<evidence type="ECO:0000313" key="2">
    <source>
        <dbReference type="Proteomes" id="UP000823775"/>
    </source>
</evidence>